<evidence type="ECO:0000256" key="2">
    <source>
        <dbReference type="ARBA" id="ARBA00022448"/>
    </source>
</evidence>
<feature type="transmembrane region" description="Helical" evidence="7">
    <location>
        <begin position="136"/>
        <end position="155"/>
    </location>
</feature>
<evidence type="ECO:0000256" key="5">
    <source>
        <dbReference type="ARBA" id="ARBA00022989"/>
    </source>
</evidence>
<keyword evidence="9" id="KW-1185">Reference proteome</keyword>
<keyword evidence="6 7" id="KW-0472">Membrane</keyword>
<evidence type="ECO:0000313" key="9">
    <source>
        <dbReference type="Proteomes" id="UP000559182"/>
    </source>
</evidence>
<feature type="transmembrane region" description="Helical" evidence="7">
    <location>
        <begin position="27"/>
        <end position="46"/>
    </location>
</feature>
<evidence type="ECO:0000256" key="3">
    <source>
        <dbReference type="ARBA" id="ARBA00022475"/>
    </source>
</evidence>
<comment type="subcellular location">
    <subcellularLocation>
        <location evidence="1">Cell membrane</location>
        <topology evidence="1">Multi-pass membrane protein</topology>
    </subcellularLocation>
</comment>
<feature type="transmembrane region" description="Helical" evidence="7">
    <location>
        <begin position="375"/>
        <end position="397"/>
    </location>
</feature>
<keyword evidence="2" id="KW-0813">Transport</keyword>
<feature type="transmembrane region" description="Helical" evidence="7">
    <location>
        <begin position="345"/>
        <end position="363"/>
    </location>
</feature>
<feature type="transmembrane region" description="Helical" evidence="7">
    <location>
        <begin position="464"/>
        <end position="484"/>
    </location>
</feature>
<dbReference type="PIRSF" id="PIRSF006060">
    <property type="entry name" value="AA_transporter"/>
    <property type="match status" value="1"/>
</dbReference>
<organism evidence="8 9">
    <name type="scientific">Flexivirga oryzae</name>
    <dbReference type="NCBI Taxonomy" id="1794944"/>
    <lineage>
        <taxon>Bacteria</taxon>
        <taxon>Bacillati</taxon>
        <taxon>Actinomycetota</taxon>
        <taxon>Actinomycetes</taxon>
        <taxon>Micrococcales</taxon>
        <taxon>Dermacoccaceae</taxon>
        <taxon>Flexivirga</taxon>
    </lineage>
</organism>
<name>A0A839N8R2_9MICO</name>
<proteinExistence type="predicted"/>
<dbReference type="InterPro" id="IPR050367">
    <property type="entry name" value="APC_superfamily"/>
</dbReference>
<accession>A0A839N8R2</accession>
<evidence type="ECO:0000256" key="7">
    <source>
        <dbReference type="SAM" id="Phobius"/>
    </source>
</evidence>
<dbReference type="PANTHER" id="PTHR42770">
    <property type="entry name" value="AMINO ACID TRANSPORTER-RELATED"/>
    <property type="match status" value="1"/>
</dbReference>
<dbReference type="GO" id="GO:0005886">
    <property type="term" value="C:plasma membrane"/>
    <property type="evidence" value="ECO:0007669"/>
    <property type="project" value="UniProtKB-SubCell"/>
</dbReference>
<reference evidence="8 9" key="1">
    <citation type="submission" date="2020-08" db="EMBL/GenBank/DDBJ databases">
        <title>Sequencing the genomes of 1000 actinobacteria strains.</title>
        <authorList>
            <person name="Klenk H.-P."/>
        </authorList>
    </citation>
    <scope>NUCLEOTIDE SEQUENCE [LARGE SCALE GENOMIC DNA]</scope>
    <source>
        <strain evidence="8 9">DSM 105369</strain>
    </source>
</reference>
<feature type="transmembrane region" description="Helical" evidence="7">
    <location>
        <begin position="52"/>
        <end position="70"/>
    </location>
</feature>
<dbReference type="Pfam" id="PF13520">
    <property type="entry name" value="AA_permease_2"/>
    <property type="match status" value="1"/>
</dbReference>
<dbReference type="EMBL" id="JACHVQ010000004">
    <property type="protein sequence ID" value="MBB2894168.1"/>
    <property type="molecule type" value="Genomic_DNA"/>
</dbReference>
<comment type="caution">
    <text evidence="8">The sequence shown here is derived from an EMBL/GenBank/DDBJ whole genome shotgun (WGS) entry which is preliminary data.</text>
</comment>
<keyword evidence="5 7" id="KW-1133">Transmembrane helix</keyword>
<dbReference type="PANTHER" id="PTHR42770:SF15">
    <property type="entry name" value="GLUTAMATE_GAMMA-AMINOBUTYRATE ANTIPORTER-RELATED"/>
    <property type="match status" value="1"/>
</dbReference>
<feature type="transmembrane region" description="Helical" evidence="7">
    <location>
        <begin position="162"/>
        <end position="186"/>
    </location>
</feature>
<feature type="transmembrane region" description="Helical" evidence="7">
    <location>
        <begin position="417"/>
        <end position="436"/>
    </location>
</feature>
<gene>
    <name evidence="8" type="ORF">FHU39_004204</name>
</gene>
<keyword evidence="3" id="KW-1003">Cell membrane</keyword>
<evidence type="ECO:0000256" key="6">
    <source>
        <dbReference type="ARBA" id="ARBA00023136"/>
    </source>
</evidence>
<protein>
    <submittedName>
        <fullName evidence="8">Amino acid transporter</fullName>
    </submittedName>
</protein>
<sequence length="510" mass="54399">MSTVVEQEEAVSEHDSRFRPSLGRFDIILMSIAATLSIDTIGQIAANGGAQAFTWTAVIALTFMLPYGLIMAELGSSFPQEGGPYVWVRLAMGRFHAALSTMLYWVTNPVWLGGSLAFLAMATWSDFIVKTGSGSFGDYAFKLIFIWAAIVAAISSLRYGKWLLNIGAIVKVGLVVVFVVTLIVYASQHGVHGYAAGDFSPTTGGFLASAPVILFAVVGFEAQNGAAEEMRNPKRDVPVGIGSSALVSALCYLVPIFGILMVLPSNKISGAAGFMDAIRTVFSVYGGASTGLLKLVAILFIFVLFTQGAAWMIASDRVQAIAGADGTFPRYFGVFSKNLGTPLRVNILSGVVATVFTIVATKVTSGSAGAAFEVVLNVAVSTLLLSYLWIFLAAWILRRKYPHAERPYRVPGGRIGMGVATFVIYAWVAVGSWTTVFPDTIERLFGVGYDFEDSWGVSRLTFEVFTLGTLAVITICCLAGYLVGRRTDTGAGDFSAAIIAELEANEKAQG</sequence>
<evidence type="ECO:0000313" key="8">
    <source>
        <dbReference type="EMBL" id="MBB2894168.1"/>
    </source>
</evidence>
<feature type="transmembrane region" description="Helical" evidence="7">
    <location>
        <begin position="206"/>
        <end position="227"/>
    </location>
</feature>
<dbReference type="Proteomes" id="UP000559182">
    <property type="component" value="Unassembled WGS sequence"/>
</dbReference>
<dbReference type="GO" id="GO:0022857">
    <property type="term" value="F:transmembrane transporter activity"/>
    <property type="evidence" value="ECO:0007669"/>
    <property type="project" value="InterPro"/>
</dbReference>
<feature type="transmembrane region" description="Helical" evidence="7">
    <location>
        <begin position="282"/>
        <end position="305"/>
    </location>
</feature>
<evidence type="ECO:0000256" key="4">
    <source>
        <dbReference type="ARBA" id="ARBA00022692"/>
    </source>
</evidence>
<evidence type="ECO:0000256" key="1">
    <source>
        <dbReference type="ARBA" id="ARBA00004651"/>
    </source>
</evidence>
<dbReference type="Gene3D" id="1.20.1740.10">
    <property type="entry name" value="Amino acid/polyamine transporter I"/>
    <property type="match status" value="1"/>
</dbReference>
<dbReference type="RefSeq" id="WP_221185754.1">
    <property type="nucleotide sequence ID" value="NZ_JACHVQ010000004.1"/>
</dbReference>
<feature type="transmembrane region" description="Helical" evidence="7">
    <location>
        <begin position="102"/>
        <end position="124"/>
    </location>
</feature>
<dbReference type="AlphaFoldDB" id="A0A839N8R2"/>
<dbReference type="InterPro" id="IPR002293">
    <property type="entry name" value="AA/rel_permease1"/>
</dbReference>
<feature type="transmembrane region" description="Helical" evidence="7">
    <location>
        <begin position="239"/>
        <end position="262"/>
    </location>
</feature>
<keyword evidence="4 7" id="KW-0812">Transmembrane</keyword>